<accession>A0A6A6U6B1</accession>
<protein>
    <recommendedName>
        <fullName evidence="3">Carboxylic ester hydrolase</fullName>
        <ecNumber evidence="3">3.1.1.-</ecNumber>
    </recommendedName>
</protein>
<dbReference type="PROSITE" id="PS00122">
    <property type="entry name" value="CARBOXYLESTERASE_B_1"/>
    <property type="match status" value="1"/>
</dbReference>
<dbReference type="EMBL" id="MU004237">
    <property type="protein sequence ID" value="KAF2667470.1"/>
    <property type="molecule type" value="Genomic_DNA"/>
</dbReference>
<keyword evidence="6" id="KW-1185">Reference proteome</keyword>
<dbReference type="AlphaFoldDB" id="A0A6A6U6B1"/>
<evidence type="ECO:0000313" key="6">
    <source>
        <dbReference type="Proteomes" id="UP000799302"/>
    </source>
</evidence>
<keyword evidence="3" id="KW-0732">Signal</keyword>
<dbReference type="GO" id="GO:0016787">
    <property type="term" value="F:hydrolase activity"/>
    <property type="evidence" value="ECO:0007669"/>
    <property type="project" value="UniProtKB-KW"/>
</dbReference>
<evidence type="ECO:0000313" key="5">
    <source>
        <dbReference type="EMBL" id="KAF2667470.1"/>
    </source>
</evidence>
<name>A0A6A6U6B1_9PEZI</name>
<dbReference type="SUPFAM" id="SSF53474">
    <property type="entry name" value="alpha/beta-Hydrolases"/>
    <property type="match status" value="1"/>
</dbReference>
<comment type="similarity">
    <text evidence="1 3">Belongs to the type-B carboxylesterase/lipase family.</text>
</comment>
<dbReference type="PANTHER" id="PTHR11559">
    <property type="entry name" value="CARBOXYLESTERASE"/>
    <property type="match status" value="1"/>
</dbReference>
<evidence type="ECO:0000256" key="1">
    <source>
        <dbReference type="ARBA" id="ARBA00005964"/>
    </source>
</evidence>
<dbReference type="Gene3D" id="3.40.50.1820">
    <property type="entry name" value="alpha/beta hydrolase"/>
    <property type="match status" value="1"/>
</dbReference>
<proteinExistence type="inferred from homology"/>
<evidence type="ECO:0000256" key="3">
    <source>
        <dbReference type="RuleBase" id="RU361235"/>
    </source>
</evidence>
<evidence type="ECO:0000259" key="4">
    <source>
        <dbReference type="Pfam" id="PF00135"/>
    </source>
</evidence>
<organism evidence="5 6">
    <name type="scientific">Microthyrium microscopicum</name>
    <dbReference type="NCBI Taxonomy" id="703497"/>
    <lineage>
        <taxon>Eukaryota</taxon>
        <taxon>Fungi</taxon>
        <taxon>Dikarya</taxon>
        <taxon>Ascomycota</taxon>
        <taxon>Pezizomycotina</taxon>
        <taxon>Dothideomycetes</taxon>
        <taxon>Dothideomycetes incertae sedis</taxon>
        <taxon>Microthyriales</taxon>
        <taxon>Microthyriaceae</taxon>
        <taxon>Microthyrium</taxon>
    </lineage>
</organism>
<feature type="signal peptide" evidence="3">
    <location>
        <begin position="1"/>
        <end position="21"/>
    </location>
</feature>
<gene>
    <name evidence="5" type="ORF">BT63DRAFT_456766</name>
</gene>
<dbReference type="Pfam" id="PF00135">
    <property type="entry name" value="COesterase"/>
    <property type="match status" value="1"/>
</dbReference>
<feature type="chain" id="PRO_5025716584" description="Carboxylic ester hydrolase" evidence="3">
    <location>
        <begin position="22"/>
        <end position="620"/>
    </location>
</feature>
<dbReference type="InterPro" id="IPR019826">
    <property type="entry name" value="Carboxylesterase_B_AS"/>
</dbReference>
<sequence length="620" mass="67507">MNFFSFSVLVVNWLASPLSLAFPLNAEWSDLGVKWGSGAELPTITLPYGTFRASSYDSGRDVYVFTNIRFAAPPVGPLRFGKPQPPSAIGGIQNGTEGFSCPQILPKRGLNFLGGYNEEVWASCLDGIIGGIGSALWPVLTTSSEDCLFADVYVPGKILRNPTGPKVPVFNWIYGGAVSLPPLICFLTYIGDIVLGSKDFLGGVYGGSQLIDLAKGDMIWCAFNYRLGVYGWLAGHTMENDPTVTPNAGLWDQRFALEWIQKYIHFFGGDKSQVTVAGESAGASSILHHLIAFGGKQDPLFKRAIVMSPAFQPMGDRRKNGNLEKTFQNVTELAGCKGKGIACLRTVPTSKLNAVNQQLQDNTPQGTFSVGPSSDGRWIQQYAAAELLQGHVVPLESLIVSNTEHEGYIFVDGHLRTDKEFDTFINAIVEPGIVKKSGLLEGINQYWPPANPDNPAAKYKNETARTMDFIQDVAFACNTRFIAQAYPSKAWSYMWTPFGGWHGSDILGLYLRADLRVGSGAVPLPISFGAFARTFQSYFASFVVKGDPNTLSIKTSSLTTVPAVLWNKVPASNLQGQDIAGVLIPGNDTFVIGTNNVVPKDRCDFVQNYWTSIRSLNVDK</sequence>
<feature type="domain" description="Carboxylesterase type B" evidence="4">
    <location>
        <begin position="42"/>
        <end position="555"/>
    </location>
</feature>
<dbReference type="EC" id="3.1.1.-" evidence="3"/>
<dbReference type="InterPro" id="IPR002018">
    <property type="entry name" value="CarbesteraseB"/>
</dbReference>
<dbReference type="InterPro" id="IPR029058">
    <property type="entry name" value="AB_hydrolase_fold"/>
</dbReference>
<dbReference type="InterPro" id="IPR050309">
    <property type="entry name" value="Type-B_Carboxylest/Lipase"/>
</dbReference>
<dbReference type="Proteomes" id="UP000799302">
    <property type="component" value="Unassembled WGS sequence"/>
</dbReference>
<keyword evidence="2 3" id="KW-0378">Hydrolase</keyword>
<reference evidence="5" key="1">
    <citation type="journal article" date="2020" name="Stud. Mycol.">
        <title>101 Dothideomycetes genomes: a test case for predicting lifestyles and emergence of pathogens.</title>
        <authorList>
            <person name="Haridas S."/>
            <person name="Albert R."/>
            <person name="Binder M."/>
            <person name="Bloem J."/>
            <person name="Labutti K."/>
            <person name="Salamov A."/>
            <person name="Andreopoulos B."/>
            <person name="Baker S."/>
            <person name="Barry K."/>
            <person name="Bills G."/>
            <person name="Bluhm B."/>
            <person name="Cannon C."/>
            <person name="Castanera R."/>
            <person name="Culley D."/>
            <person name="Daum C."/>
            <person name="Ezra D."/>
            <person name="Gonzalez J."/>
            <person name="Henrissat B."/>
            <person name="Kuo A."/>
            <person name="Liang C."/>
            <person name="Lipzen A."/>
            <person name="Lutzoni F."/>
            <person name="Magnuson J."/>
            <person name="Mondo S."/>
            <person name="Nolan M."/>
            <person name="Ohm R."/>
            <person name="Pangilinan J."/>
            <person name="Park H.-J."/>
            <person name="Ramirez L."/>
            <person name="Alfaro M."/>
            <person name="Sun H."/>
            <person name="Tritt A."/>
            <person name="Yoshinaga Y."/>
            <person name="Zwiers L.-H."/>
            <person name="Turgeon B."/>
            <person name="Goodwin S."/>
            <person name="Spatafora J."/>
            <person name="Crous P."/>
            <person name="Grigoriev I."/>
        </authorList>
    </citation>
    <scope>NUCLEOTIDE SEQUENCE</scope>
    <source>
        <strain evidence="5">CBS 115976</strain>
    </source>
</reference>
<dbReference type="OrthoDB" id="408631at2759"/>
<evidence type="ECO:0000256" key="2">
    <source>
        <dbReference type="ARBA" id="ARBA00022801"/>
    </source>
</evidence>